<comment type="caution">
    <text evidence="2">The sequence shown here is derived from an EMBL/GenBank/DDBJ whole genome shotgun (WGS) entry which is preliminary data.</text>
</comment>
<dbReference type="InterPro" id="IPR027417">
    <property type="entry name" value="P-loop_NTPase"/>
</dbReference>
<protein>
    <submittedName>
        <fullName evidence="1">Adenylate kinase family enzyme</fullName>
    </submittedName>
</protein>
<reference evidence="2" key="2">
    <citation type="submission" date="2021-01" db="EMBL/GenBank/DDBJ databases">
        <title>Genome Sequencing of Type Strains.</title>
        <authorList>
            <person name="Lemaire J.F."/>
            <person name="Inderbitzin P."/>
            <person name="Collins S.B."/>
            <person name="Wespe N."/>
            <person name="Knight-Connoni V."/>
        </authorList>
    </citation>
    <scope>NUCLEOTIDE SEQUENCE</scope>
    <source>
        <strain evidence="2">DSM 14562</strain>
    </source>
</reference>
<dbReference type="Gene3D" id="3.40.50.300">
    <property type="entry name" value="P-loop containing nucleotide triphosphate hydrolases"/>
    <property type="match status" value="1"/>
</dbReference>
<evidence type="ECO:0000313" key="4">
    <source>
        <dbReference type="Proteomes" id="UP000704529"/>
    </source>
</evidence>
<dbReference type="EMBL" id="JACHNX010000004">
    <property type="protein sequence ID" value="MBB4609217.1"/>
    <property type="molecule type" value="Genomic_DNA"/>
</dbReference>
<dbReference type="InterPro" id="IPR052922">
    <property type="entry name" value="Cytidylate_Kinase-2"/>
</dbReference>
<evidence type="ECO:0000313" key="3">
    <source>
        <dbReference type="Proteomes" id="UP000584663"/>
    </source>
</evidence>
<organism evidence="2 4">
    <name type="scientific">Sphingomonas yabuuchiae</name>
    <dbReference type="NCBI Taxonomy" id="172044"/>
    <lineage>
        <taxon>Bacteria</taxon>
        <taxon>Pseudomonadati</taxon>
        <taxon>Pseudomonadota</taxon>
        <taxon>Alphaproteobacteria</taxon>
        <taxon>Sphingomonadales</taxon>
        <taxon>Sphingomonadaceae</taxon>
        <taxon>Sphingomonas</taxon>
    </lineage>
</organism>
<gene>
    <name evidence="1" type="ORF">GGQ89_001429</name>
    <name evidence="2" type="ORF">JYA60_10455</name>
</gene>
<dbReference type="PANTHER" id="PTHR37816:SF3">
    <property type="entry name" value="MODULATES DNA TOPOLOGY"/>
    <property type="match status" value="1"/>
</dbReference>
<dbReference type="GO" id="GO:0016301">
    <property type="term" value="F:kinase activity"/>
    <property type="evidence" value="ECO:0007669"/>
    <property type="project" value="UniProtKB-KW"/>
</dbReference>
<sequence length="192" mass="21687">MTTRPITKIPTRIMVMGPPGSGKSTLARMLGEQLDLPVWHADALFHGPGWVARPREDFIADMAALAARPAWVIDGNYSSAHYGPAITDRLARAERIILLDLPRHITIPRVLRRVARYHGQQRPDSAPGCPERLDREFLLYCWHWQRAVRPGILRVLAEVEDRVIRYHGTPPLLRMLADLGRADSLGLRLRSG</sequence>
<keyword evidence="1" id="KW-0808">Transferase</keyword>
<name>A0AA41A1V6_9SPHN</name>
<evidence type="ECO:0000313" key="1">
    <source>
        <dbReference type="EMBL" id="MBB4609217.1"/>
    </source>
</evidence>
<dbReference type="Proteomes" id="UP000704529">
    <property type="component" value="Unassembled WGS sequence"/>
</dbReference>
<dbReference type="RefSeq" id="WP_184105216.1">
    <property type="nucleotide sequence ID" value="NZ_JACHNX010000004.1"/>
</dbReference>
<dbReference type="SUPFAM" id="SSF52540">
    <property type="entry name" value="P-loop containing nucleoside triphosphate hydrolases"/>
    <property type="match status" value="1"/>
</dbReference>
<reference evidence="1 3" key="1">
    <citation type="submission" date="2020-08" db="EMBL/GenBank/DDBJ databases">
        <title>Genomic Encyclopedia of Type Strains, Phase IV (KMG-IV): sequencing the most valuable type-strain genomes for metagenomic binning, comparative biology and taxonomic classification.</title>
        <authorList>
            <person name="Goeker M."/>
        </authorList>
    </citation>
    <scope>NUCLEOTIDE SEQUENCE [LARGE SCALE GENOMIC DNA]</scope>
    <source>
        <strain evidence="1 3">DSM 14562</strain>
    </source>
</reference>
<keyword evidence="1" id="KW-0418">Kinase</keyword>
<accession>A0AA41A1V6</accession>
<keyword evidence="3" id="KW-1185">Reference proteome</keyword>
<proteinExistence type="predicted"/>
<dbReference type="Proteomes" id="UP000584663">
    <property type="component" value="Unassembled WGS sequence"/>
</dbReference>
<dbReference type="PANTHER" id="PTHR37816">
    <property type="entry name" value="YALI0E33011P"/>
    <property type="match status" value="1"/>
</dbReference>
<dbReference type="EMBL" id="JAFHKU010000128">
    <property type="protein sequence ID" value="MBN3558646.1"/>
    <property type="molecule type" value="Genomic_DNA"/>
</dbReference>
<evidence type="ECO:0000313" key="2">
    <source>
        <dbReference type="EMBL" id="MBN3558646.1"/>
    </source>
</evidence>
<dbReference type="AlphaFoldDB" id="A0AA41A1V6"/>